<sequence>MDEVGSTYGLDCNLSSDGHTGVGTLEFELHDDDLIDEEFFDEYAPQENEGDGDYVLDDELEVQGSLDFVGHGLCCETGVIFKSLVICPNNNTNMHLHPHTRLNFSCVRQTQGTEYSTGGQAEAFGPLSH</sequence>
<reference evidence="1 2" key="1">
    <citation type="journal article" date="2018" name="Nat. Ecol. Evol.">
        <title>Pezizomycetes genomes reveal the molecular basis of ectomycorrhizal truffle lifestyle.</title>
        <authorList>
            <person name="Murat C."/>
            <person name="Payen T."/>
            <person name="Noel B."/>
            <person name="Kuo A."/>
            <person name="Morin E."/>
            <person name="Chen J."/>
            <person name="Kohler A."/>
            <person name="Krizsan K."/>
            <person name="Balestrini R."/>
            <person name="Da Silva C."/>
            <person name="Montanini B."/>
            <person name="Hainaut M."/>
            <person name="Levati E."/>
            <person name="Barry K.W."/>
            <person name="Belfiori B."/>
            <person name="Cichocki N."/>
            <person name="Clum A."/>
            <person name="Dockter R.B."/>
            <person name="Fauchery L."/>
            <person name="Guy J."/>
            <person name="Iotti M."/>
            <person name="Le Tacon F."/>
            <person name="Lindquist E.A."/>
            <person name="Lipzen A."/>
            <person name="Malagnac F."/>
            <person name="Mello A."/>
            <person name="Molinier V."/>
            <person name="Miyauchi S."/>
            <person name="Poulain J."/>
            <person name="Riccioni C."/>
            <person name="Rubini A."/>
            <person name="Sitrit Y."/>
            <person name="Splivallo R."/>
            <person name="Traeger S."/>
            <person name="Wang M."/>
            <person name="Zifcakova L."/>
            <person name="Wipf D."/>
            <person name="Zambonelli A."/>
            <person name="Paolocci F."/>
            <person name="Nowrousian M."/>
            <person name="Ottonello S."/>
            <person name="Baldrian P."/>
            <person name="Spatafora J.W."/>
            <person name="Henrissat B."/>
            <person name="Nagy L.G."/>
            <person name="Aury J.M."/>
            <person name="Wincker P."/>
            <person name="Grigoriev I.V."/>
            <person name="Bonfante P."/>
            <person name="Martin F.M."/>
        </authorList>
    </citation>
    <scope>NUCLEOTIDE SEQUENCE [LARGE SCALE GENOMIC DNA]</scope>
    <source>
        <strain evidence="1 2">ATCC MYA-4762</strain>
    </source>
</reference>
<dbReference type="Proteomes" id="UP000267821">
    <property type="component" value="Unassembled WGS sequence"/>
</dbReference>
<evidence type="ECO:0000313" key="2">
    <source>
        <dbReference type="Proteomes" id="UP000267821"/>
    </source>
</evidence>
<evidence type="ECO:0000313" key="1">
    <source>
        <dbReference type="EMBL" id="RPB20096.1"/>
    </source>
</evidence>
<protein>
    <submittedName>
        <fullName evidence="1">Uncharacterized protein</fullName>
    </submittedName>
</protein>
<organism evidence="1 2">
    <name type="scientific">Terfezia boudieri ATCC MYA-4762</name>
    <dbReference type="NCBI Taxonomy" id="1051890"/>
    <lineage>
        <taxon>Eukaryota</taxon>
        <taxon>Fungi</taxon>
        <taxon>Dikarya</taxon>
        <taxon>Ascomycota</taxon>
        <taxon>Pezizomycotina</taxon>
        <taxon>Pezizomycetes</taxon>
        <taxon>Pezizales</taxon>
        <taxon>Pezizaceae</taxon>
        <taxon>Terfezia</taxon>
    </lineage>
</organism>
<proteinExistence type="predicted"/>
<dbReference type="EMBL" id="ML121577">
    <property type="protein sequence ID" value="RPB20096.1"/>
    <property type="molecule type" value="Genomic_DNA"/>
</dbReference>
<name>A0A3N4LBN7_9PEZI</name>
<accession>A0A3N4LBN7</accession>
<keyword evidence="2" id="KW-1185">Reference proteome</keyword>
<dbReference type="AlphaFoldDB" id="A0A3N4LBN7"/>
<dbReference type="InParanoid" id="A0A3N4LBN7"/>
<gene>
    <name evidence="1" type="ORF">L211DRAFT_870848</name>
</gene>